<dbReference type="InterPro" id="IPR013321">
    <property type="entry name" value="Arc_rbn_hlx_hlx"/>
</dbReference>
<feature type="region of interest" description="Disordered" evidence="1">
    <location>
        <begin position="1"/>
        <end position="38"/>
    </location>
</feature>
<dbReference type="EMBL" id="PDCH01000024">
    <property type="protein sequence ID" value="RBP98756.1"/>
    <property type="molecule type" value="Genomic_DNA"/>
</dbReference>
<dbReference type="SUPFAM" id="SSF47598">
    <property type="entry name" value="Ribbon-helix-helix"/>
    <property type="match status" value="1"/>
</dbReference>
<evidence type="ECO:0000313" key="2">
    <source>
        <dbReference type="EMBL" id="RBP98756.1"/>
    </source>
</evidence>
<proteinExistence type="predicted"/>
<name>A0A366KAK0_9BIFI</name>
<comment type="caution">
    <text evidence="2">The sequence shown here is derived from an EMBL/GenBank/DDBJ whole genome shotgun (WGS) entry which is preliminary data.</text>
</comment>
<dbReference type="AlphaFoldDB" id="A0A366KAK0"/>
<evidence type="ECO:0000256" key="1">
    <source>
        <dbReference type="SAM" id="MobiDB-lite"/>
    </source>
</evidence>
<reference evidence="2 3" key="1">
    <citation type="submission" date="2017-10" db="EMBL/GenBank/DDBJ databases">
        <title>Bifidobacterium xylocopum sp. nov. and Bifidobacterium aemilianum sp. nov., from the carpenter bee (Xylocopa violacea) digestive tract.</title>
        <authorList>
            <person name="Alberoni D."/>
            <person name="Baffoni L."/>
            <person name="Di Gioia D."/>
            <person name="Gaggia F."/>
            <person name="Biavati B."/>
        </authorList>
    </citation>
    <scope>NUCLEOTIDE SEQUENCE [LARGE SCALE GENOMIC DNA]</scope>
    <source>
        <strain evidence="2 3">XV2</strain>
    </source>
</reference>
<dbReference type="Gene3D" id="1.10.1220.10">
    <property type="entry name" value="Met repressor-like"/>
    <property type="match status" value="1"/>
</dbReference>
<gene>
    <name evidence="2" type="ORF">CRD59_07410</name>
</gene>
<dbReference type="RefSeq" id="WP_113854051.1">
    <property type="nucleotide sequence ID" value="NZ_PDCH01000024.1"/>
</dbReference>
<dbReference type="Proteomes" id="UP000252345">
    <property type="component" value="Unassembled WGS sequence"/>
</dbReference>
<sequence>MTAIKSKAYSPNLRPKKPATVKEIYRDEPETQSAAEQRITTSIKMTASLREAVKTYAFFHHTTMGDVMEEALRQWLKEHEK</sequence>
<dbReference type="GO" id="GO:0006355">
    <property type="term" value="P:regulation of DNA-templated transcription"/>
    <property type="evidence" value="ECO:0007669"/>
    <property type="project" value="InterPro"/>
</dbReference>
<keyword evidence="3" id="KW-1185">Reference proteome</keyword>
<dbReference type="InterPro" id="IPR010985">
    <property type="entry name" value="Ribbon_hlx_hlx"/>
</dbReference>
<accession>A0A366KAK0</accession>
<organism evidence="2 3">
    <name type="scientific">Bifidobacterium xylocopae</name>
    <dbReference type="NCBI Taxonomy" id="2493119"/>
    <lineage>
        <taxon>Bacteria</taxon>
        <taxon>Bacillati</taxon>
        <taxon>Actinomycetota</taxon>
        <taxon>Actinomycetes</taxon>
        <taxon>Bifidobacteriales</taxon>
        <taxon>Bifidobacteriaceae</taxon>
        <taxon>Bifidobacterium</taxon>
    </lineage>
</organism>
<evidence type="ECO:0000313" key="3">
    <source>
        <dbReference type="Proteomes" id="UP000252345"/>
    </source>
</evidence>
<protein>
    <submittedName>
        <fullName evidence="2">Uncharacterized protein</fullName>
    </submittedName>
</protein>